<evidence type="ECO:0000256" key="2">
    <source>
        <dbReference type="SAM" id="MobiDB-lite"/>
    </source>
</evidence>
<dbReference type="EMBL" id="PIQG01000002">
    <property type="protein sequence ID" value="RUO78273.1"/>
    <property type="molecule type" value="Genomic_DNA"/>
</dbReference>
<gene>
    <name evidence="4" type="ORF">CWI83_04365</name>
</gene>
<feature type="transmembrane region" description="Helical" evidence="3">
    <location>
        <begin position="320"/>
        <end position="339"/>
    </location>
</feature>
<accession>A0A432ZK30</accession>
<feature type="compositionally biased region" description="Low complexity" evidence="2">
    <location>
        <begin position="227"/>
        <end position="258"/>
    </location>
</feature>
<evidence type="ECO:0000256" key="3">
    <source>
        <dbReference type="SAM" id="Phobius"/>
    </source>
</evidence>
<dbReference type="Gene3D" id="1.20.58.2200">
    <property type="match status" value="1"/>
</dbReference>
<keyword evidence="3" id="KW-0472">Membrane</keyword>
<reference evidence="4 5" key="1">
    <citation type="journal article" date="2011" name="Front. Microbiol.">
        <title>Genomic signatures of strain selection and enhancement in Bacillus atrophaeus var. globigii, a historical biowarfare simulant.</title>
        <authorList>
            <person name="Gibbons H.S."/>
            <person name="Broomall S.M."/>
            <person name="McNew L.A."/>
            <person name="Daligault H."/>
            <person name="Chapman C."/>
            <person name="Bruce D."/>
            <person name="Karavis M."/>
            <person name="Krepps M."/>
            <person name="McGregor P.A."/>
            <person name="Hong C."/>
            <person name="Park K.H."/>
            <person name="Akmal A."/>
            <person name="Feldman A."/>
            <person name="Lin J.S."/>
            <person name="Chang W.E."/>
            <person name="Higgs B.W."/>
            <person name="Demirev P."/>
            <person name="Lindquist J."/>
            <person name="Liem A."/>
            <person name="Fochler E."/>
            <person name="Read T.D."/>
            <person name="Tapia R."/>
            <person name="Johnson S."/>
            <person name="Bishop-Lilly K.A."/>
            <person name="Detter C."/>
            <person name="Han C."/>
            <person name="Sozhamannan S."/>
            <person name="Rosenzweig C.N."/>
            <person name="Skowronski E.W."/>
        </authorList>
    </citation>
    <scope>NUCLEOTIDE SEQUENCE [LARGE SCALE GENOMIC DNA]</scope>
    <source>
        <strain evidence="4 5">PIT1</strain>
    </source>
</reference>
<evidence type="ECO:0000256" key="1">
    <source>
        <dbReference type="SAM" id="Coils"/>
    </source>
</evidence>
<keyword evidence="5" id="KW-1185">Reference proteome</keyword>
<keyword evidence="3" id="KW-1133">Transmembrane helix</keyword>
<dbReference type="Proteomes" id="UP000288279">
    <property type="component" value="Unassembled WGS sequence"/>
</dbReference>
<dbReference type="NCBIfam" id="TIGR03504">
    <property type="entry name" value="FimV_Cterm"/>
    <property type="match status" value="1"/>
</dbReference>
<feature type="region of interest" description="Disordered" evidence="2">
    <location>
        <begin position="398"/>
        <end position="442"/>
    </location>
</feature>
<feature type="region of interest" description="Disordered" evidence="2">
    <location>
        <begin position="222"/>
        <end position="275"/>
    </location>
</feature>
<keyword evidence="3" id="KW-0812">Transmembrane</keyword>
<feature type="compositionally biased region" description="Acidic residues" evidence="2">
    <location>
        <begin position="415"/>
        <end position="425"/>
    </location>
</feature>
<dbReference type="InterPro" id="IPR020011">
    <property type="entry name" value="FimV_C"/>
</dbReference>
<comment type="caution">
    <text evidence="4">The sequence shown here is derived from an EMBL/GenBank/DDBJ whole genome shotgun (WGS) entry which is preliminary data.</text>
</comment>
<organism evidence="4 5">
    <name type="scientific">Pseudidiomarina taiwanensis</name>
    <dbReference type="NCBI Taxonomy" id="337250"/>
    <lineage>
        <taxon>Bacteria</taxon>
        <taxon>Pseudomonadati</taxon>
        <taxon>Pseudomonadota</taxon>
        <taxon>Gammaproteobacteria</taxon>
        <taxon>Alteromonadales</taxon>
        <taxon>Idiomarinaceae</taxon>
        <taxon>Pseudidiomarina</taxon>
    </lineage>
</organism>
<proteinExistence type="predicted"/>
<feature type="compositionally biased region" description="Acidic residues" evidence="2">
    <location>
        <begin position="505"/>
        <end position="531"/>
    </location>
</feature>
<feature type="compositionally biased region" description="Acidic residues" evidence="2">
    <location>
        <begin position="466"/>
        <end position="496"/>
    </location>
</feature>
<evidence type="ECO:0000313" key="5">
    <source>
        <dbReference type="Proteomes" id="UP000288279"/>
    </source>
</evidence>
<dbReference type="InterPro" id="IPR038440">
    <property type="entry name" value="FimV_C_sf"/>
</dbReference>
<evidence type="ECO:0000313" key="4">
    <source>
        <dbReference type="EMBL" id="RUO78273.1"/>
    </source>
</evidence>
<feature type="region of interest" description="Disordered" evidence="2">
    <location>
        <begin position="560"/>
        <end position="582"/>
    </location>
</feature>
<dbReference type="AlphaFoldDB" id="A0A432ZK30"/>
<feature type="region of interest" description="Disordered" evidence="2">
    <location>
        <begin position="466"/>
        <end position="531"/>
    </location>
</feature>
<sequence length="634" mass="69823">MFRVAIKTAGIFLASAVCLTALVGAQTAHGQLRLLPQLTMLQSSATVSRWQDDRFGPIVSSDTLWTIATYYGQKRGLSVYAMMDLIVANNPRVFINNSPDRMLDGYYLDIPQINSGLDETGTYVGRAAQQAQQQALAEDVAAADENSEAIVTVDPLAEEEMQAMRDQLAESIALIESLQQQNSELQADLARVTSELEALQESVDVERQAEIELQRMAAEVTEDARAELTAQQAAEPELQPELQPEPEVTAEPEVAAQPEPEPELESKPESEPEVTVQAEVVEAAEPQTQPAVVETPVRAASVPKQTSPDFFQWLMQPPQLWLAIAVPVILILVIWYVWYVRRLSKEEHGTYHDVQNKRRDEDTNVDATAEPQVEADAELDTAIDEANGSGAAIAATSETFVEEEPEQEAEHEPEQEPVSDEEQSLDFELAQFEPEQQETDTAAADAIAVDSLEEEPAEAEVEIAELEDTPATADESDELAVAEDDPLLADLDDIDWSEASLELEPQPDTETEIETEVESSTEIELDDSDEEFVPIEKLLEEAEAEASDEAEDLYRAEDVSDVLGEVEQTDDEPEPAAPADKDVLAKLDLVHAYIEMGESDEALEMLRKIGVTDDAEVDREVAELIQQLEGRSGR</sequence>
<name>A0A432ZK30_9GAMM</name>
<protein>
    <submittedName>
        <fullName evidence="4">Uncharacterized protein</fullName>
    </submittedName>
</protein>
<feature type="coiled-coil region" evidence="1">
    <location>
        <begin position="161"/>
        <end position="209"/>
    </location>
</feature>
<keyword evidence="1" id="KW-0175">Coiled coil</keyword>